<dbReference type="InterPro" id="IPR009003">
    <property type="entry name" value="Peptidase_S1_PA"/>
</dbReference>
<dbReference type="InterPro" id="IPR043504">
    <property type="entry name" value="Peptidase_S1_PA_chymotrypsin"/>
</dbReference>
<dbReference type="EMBL" id="JXJN01016659">
    <property type="status" value="NOT_ANNOTATED_CDS"/>
    <property type="molecule type" value="Genomic_DNA"/>
</dbReference>
<accession>A0A1B0BM44</accession>
<protein>
    <recommendedName>
        <fullName evidence="3">Peptidase S1 domain-containing protein</fullName>
    </recommendedName>
</protein>
<dbReference type="SUPFAM" id="SSF50494">
    <property type="entry name" value="Trypsin-like serine proteases"/>
    <property type="match status" value="1"/>
</dbReference>
<evidence type="ECO:0000313" key="1">
    <source>
        <dbReference type="EnsemblMetazoa" id="GPPI034416-PA"/>
    </source>
</evidence>
<reference evidence="2" key="1">
    <citation type="submission" date="2015-01" db="EMBL/GenBank/DDBJ databases">
        <authorList>
            <person name="Aksoy S."/>
            <person name="Warren W."/>
            <person name="Wilson R.K."/>
        </authorList>
    </citation>
    <scope>NUCLEOTIDE SEQUENCE [LARGE SCALE GENOMIC DNA]</scope>
    <source>
        <strain evidence="2">IAEA</strain>
    </source>
</reference>
<dbReference type="Gene3D" id="2.40.10.10">
    <property type="entry name" value="Trypsin-like serine proteases"/>
    <property type="match status" value="1"/>
</dbReference>
<evidence type="ECO:0008006" key="3">
    <source>
        <dbReference type="Google" id="ProtNLM"/>
    </source>
</evidence>
<evidence type="ECO:0000313" key="2">
    <source>
        <dbReference type="Proteomes" id="UP000092460"/>
    </source>
</evidence>
<proteinExistence type="predicted"/>
<organism evidence="1 2">
    <name type="scientific">Glossina palpalis gambiensis</name>
    <dbReference type="NCBI Taxonomy" id="67801"/>
    <lineage>
        <taxon>Eukaryota</taxon>
        <taxon>Metazoa</taxon>
        <taxon>Ecdysozoa</taxon>
        <taxon>Arthropoda</taxon>
        <taxon>Hexapoda</taxon>
        <taxon>Insecta</taxon>
        <taxon>Pterygota</taxon>
        <taxon>Neoptera</taxon>
        <taxon>Endopterygota</taxon>
        <taxon>Diptera</taxon>
        <taxon>Brachycera</taxon>
        <taxon>Muscomorpha</taxon>
        <taxon>Hippoboscoidea</taxon>
        <taxon>Glossinidae</taxon>
        <taxon>Glossina</taxon>
    </lineage>
</organism>
<reference evidence="1" key="2">
    <citation type="submission" date="2020-05" db="UniProtKB">
        <authorList>
            <consortium name="EnsemblMetazoa"/>
        </authorList>
    </citation>
    <scope>IDENTIFICATION</scope>
    <source>
        <strain evidence="1">IAEA</strain>
    </source>
</reference>
<keyword evidence="2" id="KW-1185">Reference proteome</keyword>
<dbReference type="EnsemblMetazoa" id="GPPI034416-RA">
    <property type="protein sequence ID" value="GPPI034416-PA"/>
    <property type="gene ID" value="GPPI034416"/>
</dbReference>
<dbReference type="AlphaFoldDB" id="A0A1B0BM44"/>
<name>A0A1B0BM44_9MUSC</name>
<sequence>MFTKGTNNLNLTYQNKFEVLENGMAVGEIQVILWTYNMFKDYVKNLEKSQFCIRIHGRIDEGDHCKYIRSGSPVICNCRFAGIVDKVENCEQQNPRPCTNVYEAKEWMLYDMKETKPKSIMATQPERPSEMPKNSDGIKCVLSIFLFEFLDVENEGKLSLNMRLEIQLAEIIPVIRSEQKVALRVACTTRKRKQKKGPVARYIEQYLIAR</sequence>
<dbReference type="VEuPathDB" id="VectorBase:GPPI034416"/>
<dbReference type="STRING" id="67801.A0A1B0BM44"/>
<dbReference type="Proteomes" id="UP000092460">
    <property type="component" value="Unassembled WGS sequence"/>
</dbReference>